<evidence type="ECO:0000313" key="2">
    <source>
        <dbReference type="EMBL" id="KAK7530635.1"/>
    </source>
</evidence>
<reference evidence="2 3" key="1">
    <citation type="submission" date="2024-04" db="EMBL/GenBank/DDBJ databases">
        <title>Phyllosticta paracitricarpa is synonymous to the EU quarantine fungus P. citricarpa based on phylogenomic analyses.</title>
        <authorList>
            <consortium name="Lawrence Berkeley National Laboratory"/>
            <person name="Van ingen-buijs V.A."/>
            <person name="Van westerhoven A.C."/>
            <person name="Haridas S."/>
            <person name="Skiadas P."/>
            <person name="Martin F."/>
            <person name="Groenewald J.Z."/>
            <person name="Crous P.W."/>
            <person name="Seidl M.F."/>
        </authorList>
    </citation>
    <scope>NUCLEOTIDE SEQUENCE [LARGE SCALE GENOMIC DNA]</scope>
    <source>
        <strain evidence="2 3">CPC 17464</strain>
    </source>
</reference>
<evidence type="ECO:0000313" key="3">
    <source>
        <dbReference type="Proteomes" id="UP001360953"/>
    </source>
</evidence>
<comment type="caution">
    <text evidence="2">The sequence shown here is derived from an EMBL/GenBank/DDBJ whole genome shotgun (WGS) entry which is preliminary data.</text>
</comment>
<dbReference type="RefSeq" id="XP_066650708.1">
    <property type="nucleotide sequence ID" value="XM_066801673.1"/>
</dbReference>
<name>A0ABR1L5X1_9PEZI</name>
<protein>
    <submittedName>
        <fullName evidence="2">Uncharacterized protein</fullName>
    </submittedName>
</protein>
<evidence type="ECO:0000256" key="1">
    <source>
        <dbReference type="SAM" id="SignalP"/>
    </source>
</evidence>
<keyword evidence="1" id="KW-0732">Signal</keyword>
<gene>
    <name evidence="2" type="ORF">J3D65DRAFT_639023</name>
</gene>
<sequence length="156" mass="17264">MGLTTFSLSHLIASFSTTSSALSPAPQSSPLASPRLLSPHWDGVTAVPRPVSFSTQAHPSRLVCPALRLLSALFGPRCRRDAEQSGVTPLFSRWEERRRGRGHRLACRRLLVVELGIESLMAVLGKEELHPVRMAKRMTLLPTWSVEKRQCKGKIS</sequence>
<accession>A0ABR1L5X1</accession>
<dbReference type="Proteomes" id="UP001360953">
    <property type="component" value="Unassembled WGS sequence"/>
</dbReference>
<feature type="chain" id="PRO_5046502336" evidence="1">
    <location>
        <begin position="22"/>
        <end position="156"/>
    </location>
</feature>
<proteinExistence type="predicted"/>
<keyword evidence="3" id="KW-1185">Reference proteome</keyword>
<organism evidence="2 3">
    <name type="scientific">Phyllosticta citribraziliensis</name>
    <dbReference type="NCBI Taxonomy" id="989973"/>
    <lineage>
        <taxon>Eukaryota</taxon>
        <taxon>Fungi</taxon>
        <taxon>Dikarya</taxon>
        <taxon>Ascomycota</taxon>
        <taxon>Pezizomycotina</taxon>
        <taxon>Dothideomycetes</taxon>
        <taxon>Dothideomycetes incertae sedis</taxon>
        <taxon>Botryosphaeriales</taxon>
        <taxon>Phyllostictaceae</taxon>
        <taxon>Phyllosticta</taxon>
    </lineage>
</organism>
<feature type="signal peptide" evidence="1">
    <location>
        <begin position="1"/>
        <end position="21"/>
    </location>
</feature>
<dbReference type="GeneID" id="92034579"/>
<dbReference type="EMBL" id="JBBPEH010000013">
    <property type="protein sequence ID" value="KAK7530635.1"/>
    <property type="molecule type" value="Genomic_DNA"/>
</dbReference>